<sequence length="871" mass="99406">MLHTAAAATSGPRRRRDRAESCGRCHSDLNSHLLLHCAGCGFHQHTYCCDPPRIANDPIKWHCAACAPSIAPSPPKPTKAKTDSFLFAKKRALPLPKPKQVAREHAPVHPLRRQTWLSPSTLPPPTSPRPLSPIPRPPFDWETFCAQKAAALETTPPPRHHRKLERIVWAWIDWRRKQPRRASPNPRQHRHQTTVEGRPPREHPIMVEVGDGVTLPDWRAKYKDESDASDVPRVIVLNPVPSTATHRLMPPPKPPMFTPPEVIQVDSYSIDMSDMPPSVDDDHATKAAKAIQGQIHDAAAQKEAIKRRQRQQHHQLLLEETATDEPTRRVRATKKLQRWWRRWLHDRTRRQHMHAAATIINLRIRRYLAKKHHRATAAVNAQYMLQAQRAQEAKRQLQLERARTQARARLDRFLSGVVVPHINRRFRAIVKVQAQWRRYLCQSRYRAGQTGRAVLIIQCAWRQALARRCVLRKRELWALGILQKYIRGWFIRRVVHVERKRMAMVRPYVCIFLDIYHFVVRQVEAVEALHVLDAVDATATSSALLHALGLYFYGVGDWWNAASCLERACRNGHRRDVSSTVALAYSHHMTWHRSYDTSNLTRAYDLYTTVLKDVQGDPHVLHDIAVLMFERAEYKAGLDVMAHVLSLFPQFEHVQLSILWVAVVLQHIQRGDESVQYLSYLLDQPPPPFTTTDMTILCALGYHCCHQNDSCKQGLAAAAAQWKPSDSKTSSSSSKASMLFDLGTRATKAGHYLLAYSVFYYGLHRAKRSTAETWLRFADTLRHLGRVGESKQALEAAQTLEPTNSVVQTALMASTTASKQAFEDELNGTKDLEFVHAMRRRRLARPHIQPPPLTPSAPVDAVQTDMVLQDV</sequence>
<dbReference type="EMBL" id="VJMH01005133">
    <property type="protein sequence ID" value="KAF0700201.1"/>
    <property type="molecule type" value="Genomic_DNA"/>
</dbReference>
<evidence type="ECO:0000313" key="8">
    <source>
        <dbReference type="Proteomes" id="UP000332933"/>
    </source>
</evidence>
<feature type="region of interest" description="Disordered" evidence="5">
    <location>
        <begin position="1"/>
        <end position="20"/>
    </location>
</feature>
<dbReference type="EMBL" id="CAADRA010005154">
    <property type="protein sequence ID" value="VFT86138.1"/>
    <property type="molecule type" value="Genomic_DNA"/>
</dbReference>
<evidence type="ECO:0000313" key="7">
    <source>
        <dbReference type="EMBL" id="VFT86138.1"/>
    </source>
</evidence>
<reference evidence="7 8" key="1">
    <citation type="submission" date="2019-03" db="EMBL/GenBank/DDBJ databases">
        <authorList>
            <person name="Gaulin E."/>
            <person name="Dumas B."/>
        </authorList>
    </citation>
    <scope>NUCLEOTIDE SEQUENCE [LARGE SCALE GENOMIC DNA]</scope>
    <source>
        <strain evidence="7">CBS 568.67</strain>
    </source>
</reference>
<feature type="region of interest" description="Disordered" evidence="5">
    <location>
        <begin position="179"/>
        <end position="204"/>
    </location>
</feature>
<dbReference type="Pfam" id="PF00612">
    <property type="entry name" value="IQ"/>
    <property type="match status" value="2"/>
</dbReference>
<protein>
    <submittedName>
        <fullName evidence="7">Aste57867_9255 protein</fullName>
    </submittedName>
</protein>
<keyword evidence="8" id="KW-1185">Reference proteome</keyword>
<dbReference type="SUPFAM" id="SSF48452">
    <property type="entry name" value="TPR-like"/>
    <property type="match status" value="1"/>
</dbReference>
<organism evidence="7 8">
    <name type="scientific">Aphanomyces stellatus</name>
    <dbReference type="NCBI Taxonomy" id="120398"/>
    <lineage>
        <taxon>Eukaryota</taxon>
        <taxon>Sar</taxon>
        <taxon>Stramenopiles</taxon>
        <taxon>Oomycota</taxon>
        <taxon>Saprolegniomycetes</taxon>
        <taxon>Saprolegniales</taxon>
        <taxon>Verrucalvaceae</taxon>
        <taxon>Aphanomyces</taxon>
    </lineage>
</organism>
<dbReference type="GO" id="GO:0008270">
    <property type="term" value="F:zinc ion binding"/>
    <property type="evidence" value="ECO:0007669"/>
    <property type="project" value="UniProtKB-KW"/>
</dbReference>
<reference evidence="6" key="2">
    <citation type="submission" date="2019-06" db="EMBL/GenBank/DDBJ databases">
        <title>Genomics analysis of Aphanomyces spp. identifies a new class of oomycete effector associated with host adaptation.</title>
        <authorList>
            <person name="Gaulin E."/>
        </authorList>
    </citation>
    <scope>NUCLEOTIDE SEQUENCE</scope>
    <source>
        <strain evidence="6">CBS 578.67</strain>
    </source>
</reference>
<dbReference type="AlphaFoldDB" id="A0A485KMQ7"/>
<feature type="coiled-coil region" evidence="4">
    <location>
        <begin position="380"/>
        <end position="407"/>
    </location>
</feature>
<dbReference type="Proteomes" id="UP000332933">
    <property type="component" value="Unassembled WGS sequence"/>
</dbReference>
<proteinExistence type="predicted"/>
<dbReference type="InterPro" id="IPR011011">
    <property type="entry name" value="Znf_FYVE_PHD"/>
</dbReference>
<evidence type="ECO:0000256" key="1">
    <source>
        <dbReference type="ARBA" id="ARBA00022723"/>
    </source>
</evidence>
<dbReference type="PROSITE" id="PS01359">
    <property type="entry name" value="ZF_PHD_1"/>
    <property type="match status" value="1"/>
</dbReference>
<keyword evidence="1" id="KW-0479">Metal-binding</keyword>
<dbReference type="PROSITE" id="PS50096">
    <property type="entry name" value="IQ"/>
    <property type="match status" value="1"/>
</dbReference>
<dbReference type="InterPro" id="IPR000048">
    <property type="entry name" value="IQ_motif_EF-hand-BS"/>
</dbReference>
<dbReference type="OrthoDB" id="75869at2759"/>
<keyword evidence="4" id="KW-0175">Coiled coil</keyword>
<dbReference type="SMART" id="SM00015">
    <property type="entry name" value="IQ"/>
    <property type="match status" value="5"/>
</dbReference>
<evidence type="ECO:0000256" key="5">
    <source>
        <dbReference type="SAM" id="MobiDB-lite"/>
    </source>
</evidence>
<dbReference type="Gene3D" id="1.25.40.10">
    <property type="entry name" value="Tetratricopeptide repeat domain"/>
    <property type="match status" value="1"/>
</dbReference>
<dbReference type="InterPro" id="IPR013083">
    <property type="entry name" value="Znf_RING/FYVE/PHD"/>
</dbReference>
<dbReference type="Gene3D" id="3.30.40.10">
    <property type="entry name" value="Zinc/RING finger domain, C3HC4 (zinc finger)"/>
    <property type="match status" value="1"/>
</dbReference>
<evidence type="ECO:0000256" key="2">
    <source>
        <dbReference type="ARBA" id="ARBA00022771"/>
    </source>
</evidence>
<dbReference type="SUPFAM" id="SSF57903">
    <property type="entry name" value="FYVE/PHD zinc finger"/>
    <property type="match status" value="1"/>
</dbReference>
<name>A0A485KMQ7_9STRA</name>
<gene>
    <name evidence="7" type="primary">Aste57867_9255</name>
    <name evidence="6" type="ORF">As57867_009219</name>
    <name evidence="7" type="ORF">ASTE57867_9255</name>
</gene>
<keyword evidence="2" id="KW-0863">Zinc-finger</keyword>
<keyword evidence="3" id="KW-0862">Zinc</keyword>
<accession>A0A485KMQ7</accession>
<dbReference type="InterPro" id="IPR011990">
    <property type="entry name" value="TPR-like_helical_dom_sf"/>
</dbReference>
<feature type="compositionally biased region" description="Pro residues" evidence="5">
    <location>
        <begin position="121"/>
        <end position="134"/>
    </location>
</feature>
<feature type="region of interest" description="Disordered" evidence="5">
    <location>
        <begin position="115"/>
        <end position="134"/>
    </location>
</feature>
<evidence type="ECO:0000256" key="4">
    <source>
        <dbReference type="SAM" id="Coils"/>
    </source>
</evidence>
<dbReference type="InterPro" id="IPR019786">
    <property type="entry name" value="Zinc_finger_PHD-type_CS"/>
</dbReference>
<evidence type="ECO:0000313" key="6">
    <source>
        <dbReference type="EMBL" id="KAF0700201.1"/>
    </source>
</evidence>
<evidence type="ECO:0000256" key="3">
    <source>
        <dbReference type="ARBA" id="ARBA00022833"/>
    </source>
</evidence>